<name>A0ABR6XJY1_9BURK</name>
<organism evidence="1 2">
    <name type="scientific">Undibacterium aquatile</name>
    <dbReference type="NCBI Taxonomy" id="1537398"/>
    <lineage>
        <taxon>Bacteria</taxon>
        <taxon>Pseudomonadati</taxon>
        <taxon>Pseudomonadota</taxon>
        <taxon>Betaproteobacteria</taxon>
        <taxon>Burkholderiales</taxon>
        <taxon>Oxalobacteraceae</taxon>
        <taxon>Undibacterium</taxon>
    </lineage>
</organism>
<dbReference type="RefSeq" id="WP_190481026.1">
    <property type="nucleotide sequence ID" value="NZ_JACOFT010000007.1"/>
</dbReference>
<keyword evidence="2" id="KW-1185">Reference proteome</keyword>
<gene>
    <name evidence="1" type="ORF">H8K26_16650</name>
</gene>
<sequence>MKIAKINGPVNNHVLRVVVRNGVKRITKAFQIWRIDCQYRALGDYVDDLKANQIDVEKKRRELLMKRSDLRVEMLEVGGN</sequence>
<evidence type="ECO:0008006" key="3">
    <source>
        <dbReference type="Google" id="ProtNLM"/>
    </source>
</evidence>
<evidence type="ECO:0000313" key="2">
    <source>
        <dbReference type="Proteomes" id="UP000637632"/>
    </source>
</evidence>
<dbReference type="EMBL" id="JACOFT010000007">
    <property type="protein sequence ID" value="MBC3813073.1"/>
    <property type="molecule type" value="Genomic_DNA"/>
</dbReference>
<dbReference type="Proteomes" id="UP000637632">
    <property type="component" value="Unassembled WGS sequence"/>
</dbReference>
<protein>
    <recommendedName>
        <fullName evidence="3">Phage protein</fullName>
    </recommendedName>
</protein>
<reference evidence="1 2" key="1">
    <citation type="submission" date="2020-08" db="EMBL/GenBank/DDBJ databases">
        <title>Novel species isolated from subtropical streams in China.</title>
        <authorList>
            <person name="Lu H."/>
        </authorList>
    </citation>
    <scope>NUCLEOTIDE SEQUENCE [LARGE SCALE GENOMIC DNA]</scope>
    <source>
        <strain evidence="1 2">CCTCC AB 2015119</strain>
    </source>
</reference>
<comment type="caution">
    <text evidence="1">The sequence shown here is derived from an EMBL/GenBank/DDBJ whole genome shotgun (WGS) entry which is preliminary data.</text>
</comment>
<evidence type="ECO:0000313" key="1">
    <source>
        <dbReference type="EMBL" id="MBC3813073.1"/>
    </source>
</evidence>
<proteinExistence type="predicted"/>
<accession>A0ABR6XJY1</accession>